<dbReference type="AlphaFoldDB" id="A0A6C0H0R4"/>
<dbReference type="SUPFAM" id="SSF55945">
    <property type="entry name" value="TATA-box binding protein-like"/>
    <property type="match status" value="2"/>
</dbReference>
<keyword evidence="3" id="KW-0804">Transcription</keyword>
<dbReference type="InterPro" id="IPR000814">
    <property type="entry name" value="TBP"/>
</dbReference>
<dbReference type="GO" id="GO:0003677">
    <property type="term" value="F:DNA binding"/>
    <property type="evidence" value="ECO:0007669"/>
    <property type="project" value="UniProtKB-KW"/>
</dbReference>
<dbReference type="Pfam" id="PF00352">
    <property type="entry name" value="TBP"/>
    <property type="match status" value="2"/>
</dbReference>
<name>A0A6C0H0R4_9ZZZZ</name>
<evidence type="ECO:0000256" key="2">
    <source>
        <dbReference type="ARBA" id="ARBA00023125"/>
    </source>
</evidence>
<dbReference type="GO" id="GO:0006352">
    <property type="term" value="P:DNA-templated transcription initiation"/>
    <property type="evidence" value="ECO:0007669"/>
    <property type="project" value="InterPro"/>
</dbReference>
<evidence type="ECO:0000256" key="1">
    <source>
        <dbReference type="ARBA" id="ARBA00005560"/>
    </source>
</evidence>
<dbReference type="InterPro" id="IPR012295">
    <property type="entry name" value="TBP_dom_sf"/>
</dbReference>
<keyword evidence="2" id="KW-0238">DNA-binding</keyword>
<evidence type="ECO:0008006" key="5">
    <source>
        <dbReference type="Google" id="ProtNLM"/>
    </source>
</evidence>
<accession>A0A6C0H0R4</accession>
<proteinExistence type="inferred from homology"/>
<reference evidence="4" key="1">
    <citation type="journal article" date="2020" name="Nature">
        <title>Giant virus diversity and host interactions through global metagenomics.</title>
        <authorList>
            <person name="Schulz F."/>
            <person name="Roux S."/>
            <person name="Paez-Espino D."/>
            <person name="Jungbluth S."/>
            <person name="Walsh D.A."/>
            <person name="Denef V.J."/>
            <person name="McMahon K.D."/>
            <person name="Konstantinidis K.T."/>
            <person name="Eloe-Fadrosh E.A."/>
            <person name="Kyrpides N.C."/>
            <person name="Woyke T."/>
        </authorList>
    </citation>
    <scope>NUCLEOTIDE SEQUENCE</scope>
    <source>
        <strain evidence="4">GVMAG-M-3300023179-4</strain>
    </source>
</reference>
<dbReference type="PANTHER" id="PTHR10126">
    <property type="entry name" value="TATA-BOX BINDING PROTEIN"/>
    <property type="match status" value="1"/>
</dbReference>
<sequence length="254" mass="29169">MTTIIPTESYSFNEIPKNVSVSTTGVTFELGVIVNLKYLFKLVKLNDILLGMKYKNEVKQSEEINMKISEKTFNNQLTMKLKIAEDKCISVKIFLNGSVQIAGSKSIEQINCGIHHLIRILKKKFFIESTGEEIKLVDNYNFAIKDFKINMINSNFYINYKINIENLYPIIIKKGVKARFEPLSHRCVNIKYLPSNSHEKDKPISIFVFESGSIIITGARNGNNIKSAYDFIINILDEHSDIVKRKDIKLYMNV</sequence>
<dbReference type="EMBL" id="MN739838">
    <property type="protein sequence ID" value="QHT74134.1"/>
    <property type="molecule type" value="Genomic_DNA"/>
</dbReference>
<evidence type="ECO:0000313" key="4">
    <source>
        <dbReference type="EMBL" id="QHT74134.1"/>
    </source>
</evidence>
<dbReference type="Gene3D" id="3.30.310.10">
    <property type="entry name" value="TATA-Binding Protein"/>
    <property type="match status" value="2"/>
</dbReference>
<organism evidence="4">
    <name type="scientific">viral metagenome</name>
    <dbReference type="NCBI Taxonomy" id="1070528"/>
    <lineage>
        <taxon>unclassified sequences</taxon>
        <taxon>metagenomes</taxon>
        <taxon>organismal metagenomes</taxon>
    </lineage>
</organism>
<comment type="similarity">
    <text evidence="1">Belongs to the TBP family.</text>
</comment>
<protein>
    <recommendedName>
        <fullName evidence="5">TATA-box binding protein</fullName>
    </recommendedName>
</protein>
<evidence type="ECO:0000256" key="3">
    <source>
        <dbReference type="ARBA" id="ARBA00023163"/>
    </source>
</evidence>